<sequence>MQDGNSDTASVDRGEEERHRSNEATLVEADPERGFNYPYYLAMPEGIGSESSTRWAECGSGTRPLLVEPHNVGQQIEDFEEHLELAGQRIENGYGRRIADELGSPYLIPVFPRPFEEPVDWTHMIHMLCARTMQLDEGPLERVDRQLLCMVEDARERLADAGYPVPEEFMLNGFSSQAAFVNRFTALHPDRVCSVSAGGINGLVILPEERAEIRGFGERNLDYPVGIANVEELVGKPFDLEAFRNVDQFLYMGEDDDKDALLYPDAWTDPELRGVAVLTYGEDVHEERFPYCKSVYEEYNVNAVFRVYENTGHTPEPAVSDIVEFHRRALDGEDIEPIRADLGGNVA</sequence>
<evidence type="ECO:0000256" key="1">
    <source>
        <dbReference type="SAM" id="MobiDB-lite"/>
    </source>
</evidence>
<dbReference type="EMBL" id="FNLC01000002">
    <property type="protein sequence ID" value="SDR08142.1"/>
    <property type="molecule type" value="Genomic_DNA"/>
</dbReference>
<organism evidence="2 3">
    <name type="scientific">Natronobacterium texcoconense</name>
    <dbReference type="NCBI Taxonomy" id="1095778"/>
    <lineage>
        <taxon>Archaea</taxon>
        <taxon>Methanobacteriati</taxon>
        <taxon>Methanobacteriota</taxon>
        <taxon>Stenosarchaea group</taxon>
        <taxon>Halobacteria</taxon>
        <taxon>Halobacteriales</taxon>
        <taxon>Natrialbaceae</taxon>
        <taxon>Natronobacterium</taxon>
    </lineage>
</organism>
<dbReference type="Gene3D" id="3.40.50.1820">
    <property type="entry name" value="alpha/beta hydrolase"/>
    <property type="match status" value="1"/>
</dbReference>
<proteinExistence type="predicted"/>
<dbReference type="OrthoDB" id="8638at2157"/>
<dbReference type="SUPFAM" id="SSF53474">
    <property type="entry name" value="alpha/beta-Hydrolases"/>
    <property type="match status" value="1"/>
</dbReference>
<evidence type="ECO:0000313" key="3">
    <source>
        <dbReference type="Proteomes" id="UP000198848"/>
    </source>
</evidence>
<name>A0A1H1G4H0_NATTX</name>
<dbReference type="Proteomes" id="UP000198848">
    <property type="component" value="Unassembled WGS sequence"/>
</dbReference>
<dbReference type="InterPro" id="IPR029058">
    <property type="entry name" value="AB_hydrolase_fold"/>
</dbReference>
<feature type="compositionally biased region" description="Basic and acidic residues" evidence="1">
    <location>
        <begin position="10"/>
        <end position="22"/>
    </location>
</feature>
<dbReference type="AlphaFoldDB" id="A0A1H1G4H0"/>
<dbReference type="RefSeq" id="WP_090381631.1">
    <property type="nucleotide sequence ID" value="NZ_FNLC01000002.1"/>
</dbReference>
<reference evidence="3" key="1">
    <citation type="submission" date="2016-10" db="EMBL/GenBank/DDBJ databases">
        <authorList>
            <person name="Varghese N."/>
            <person name="Submissions S."/>
        </authorList>
    </citation>
    <scope>NUCLEOTIDE SEQUENCE [LARGE SCALE GENOMIC DNA]</scope>
    <source>
        <strain evidence="3">DSM 24767</strain>
    </source>
</reference>
<evidence type="ECO:0008006" key="4">
    <source>
        <dbReference type="Google" id="ProtNLM"/>
    </source>
</evidence>
<evidence type="ECO:0000313" key="2">
    <source>
        <dbReference type="EMBL" id="SDR08142.1"/>
    </source>
</evidence>
<accession>A0A1H1G4H0</accession>
<feature type="region of interest" description="Disordered" evidence="1">
    <location>
        <begin position="1"/>
        <end position="28"/>
    </location>
</feature>
<protein>
    <recommendedName>
        <fullName evidence="4">Esterase</fullName>
    </recommendedName>
</protein>
<keyword evidence="3" id="KW-1185">Reference proteome</keyword>
<gene>
    <name evidence="2" type="ORF">SAMN04489842_2259</name>
</gene>